<reference evidence="1" key="1">
    <citation type="submission" date="2021-02" db="EMBL/GenBank/DDBJ databases">
        <authorList>
            <person name="Dougan E. K."/>
            <person name="Rhodes N."/>
            <person name="Thang M."/>
            <person name="Chan C."/>
        </authorList>
    </citation>
    <scope>NUCLEOTIDE SEQUENCE</scope>
</reference>
<accession>A0A813DKM1</accession>
<dbReference type="AlphaFoldDB" id="A0A813DKM1"/>
<comment type="caution">
    <text evidence="1">The sequence shown here is derived from an EMBL/GenBank/DDBJ whole genome shotgun (WGS) entry which is preliminary data.</text>
</comment>
<name>A0A813DKM1_POLGL</name>
<evidence type="ECO:0000313" key="2">
    <source>
        <dbReference type="Proteomes" id="UP000654075"/>
    </source>
</evidence>
<dbReference type="EMBL" id="CAJNNV010003141">
    <property type="protein sequence ID" value="CAE8588440.1"/>
    <property type="molecule type" value="Genomic_DNA"/>
</dbReference>
<dbReference type="OrthoDB" id="430620at2759"/>
<evidence type="ECO:0000313" key="1">
    <source>
        <dbReference type="EMBL" id="CAE8588440.1"/>
    </source>
</evidence>
<proteinExistence type="predicted"/>
<gene>
    <name evidence="1" type="ORF">PGLA1383_LOCUS7242</name>
</gene>
<organism evidence="1 2">
    <name type="scientific">Polarella glacialis</name>
    <name type="common">Dinoflagellate</name>
    <dbReference type="NCBI Taxonomy" id="89957"/>
    <lineage>
        <taxon>Eukaryota</taxon>
        <taxon>Sar</taxon>
        <taxon>Alveolata</taxon>
        <taxon>Dinophyceae</taxon>
        <taxon>Suessiales</taxon>
        <taxon>Suessiaceae</taxon>
        <taxon>Polarella</taxon>
    </lineage>
</organism>
<keyword evidence="2" id="KW-1185">Reference proteome</keyword>
<protein>
    <submittedName>
        <fullName evidence="1">Uncharacterized protein</fullName>
    </submittedName>
</protein>
<sequence length="345" mass="36660">MSTAEGELLAGCACFQLYLSVDSVLKELGIDLRGVLGVDNTAAEAIFKNSPANWRTRHLRIRASAVSDSDLDVLHCPGVDMIADVGTKAVSEKVLRHVLALMNVKTLATFALDKDGFQTSPSVSKMIATASNADWPLDDDFVVEATGLVETMMDEYFGENDAPVSTASSSGGAGAIAPVVGKFCGVQTCYHCARPKWKRKCLGPGGTKAVADEEYAKNKRAKSKAIIAQEFPSDSTALATMLVGALGVGISVGSCATTTLKTWLHERVQKKAGAIPDEQPADAAEQPFGTSSAVDVAVQTDIVSHAALDSIWVSEWGEKFHRTPECKGLRSANMRISKTRCKMCG</sequence>
<dbReference type="Proteomes" id="UP000654075">
    <property type="component" value="Unassembled WGS sequence"/>
</dbReference>